<reference evidence="9 10" key="1">
    <citation type="journal article" date="2023" name="bioRxiv">
        <title>Conserved and derived expression patterns and positive selection on dental genes reveal complex evolutionary context of ever-growing rodent molars.</title>
        <authorList>
            <person name="Calamari Z.T."/>
            <person name="Song A."/>
            <person name="Cohen E."/>
            <person name="Akter M."/>
            <person name="Roy R.D."/>
            <person name="Hallikas O."/>
            <person name="Christensen M.M."/>
            <person name="Li P."/>
            <person name="Marangoni P."/>
            <person name="Jernvall J."/>
            <person name="Klein O.D."/>
        </authorList>
    </citation>
    <scope>NUCLEOTIDE SEQUENCE [LARGE SCALE GENOMIC DNA]</scope>
    <source>
        <strain evidence="9">V071</strain>
    </source>
</reference>
<evidence type="ECO:0000256" key="3">
    <source>
        <dbReference type="ARBA" id="ARBA00023125"/>
    </source>
</evidence>
<evidence type="ECO:0000256" key="4">
    <source>
        <dbReference type="ARBA" id="ARBA00023242"/>
    </source>
</evidence>
<feature type="region of interest" description="Disordered" evidence="8">
    <location>
        <begin position="16"/>
        <end position="49"/>
    </location>
</feature>
<evidence type="ECO:0000256" key="6">
    <source>
        <dbReference type="ARBA" id="ARBA00040304"/>
    </source>
</evidence>
<dbReference type="Proteomes" id="UP001488838">
    <property type="component" value="Unassembled WGS sequence"/>
</dbReference>
<feature type="non-terminal residue" evidence="9">
    <location>
        <position position="1"/>
    </location>
</feature>
<dbReference type="SMART" id="SM00527">
    <property type="entry name" value="HMG17"/>
    <property type="match status" value="1"/>
</dbReference>
<evidence type="ECO:0000256" key="7">
    <source>
        <dbReference type="ARBA" id="ARBA00042290"/>
    </source>
</evidence>
<gene>
    <name evidence="9" type="ORF">U0070_025424</name>
</gene>
<name>A0AAW0IZ92_MYOGA</name>
<evidence type="ECO:0000313" key="10">
    <source>
        <dbReference type="Proteomes" id="UP001488838"/>
    </source>
</evidence>
<comment type="function">
    <text evidence="5">Binds to the inner side of the nucleosomal DNA thus altering the interaction between the DNA and the histone octamer. May be involved in the process which maintains transcribable genes in a unique chromatin conformation.</text>
</comment>
<feature type="compositionally biased region" description="Basic residues" evidence="8">
    <location>
        <begin position="34"/>
        <end position="43"/>
    </location>
</feature>
<comment type="similarity">
    <text evidence="2">Belongs to the HMGN family.</text>
</comment>
<protein>
    <recommendedName>
        <fullName evidence="6">Non-histone chromosomal protein HMG-17</fullName>
    </recommendedName>
    <alternativeName>
        <fullName evidence="7">High mobility group nucleosome-binding domain-containing protein 2</fullName>
    </alternativeName>
</protein>
<evidence type="ECO:0000313" key="9">
    <source>
        <dbReference type="EMBL" id="KAK7819396.1"/>
    </source>
</evidence>
<comment type="subcellular location">
    <subcellularLocation>
        <location evidence="1">Nucleus</location>
    </subcellularLocation>
</comment>
<keyword evidence="4" id="KW-0539">Nucleus</keyword>
<sequence length="77" mass="8474">AKVDKAKVKDEPLCVSARPSAKPVPPKALVPNKRDRKIPKGKRGKSDVGKYENNFEEYVDAKIDQAQKAEGVGEAKR</sequence>
<evidence type="ECO:0000256" key="2">
    <source>
        <dbReference type="ARBA" id="ARBA00007696"/>
    </source>
</evidence>
<dbReference type="GO" id="GO:0005634">
    <property type="term" value="C:nucleus"/>
    <property type="evidence" value="ECO:0007669"/>
    <property type="project" value="UniProtKB-SubCell"/>
</dbReference>
<dbReference type="AlphaFoldDB" id="A0AAW0IZ92"/>
<dbReference type="EMBL" id="JBBHLL010000081">
    <property type="protein sequence ID" value="KAK7819396.1"/>
    <property type="molecule type" value="Genomic_DNA"/>
</dbReference>
<dbReference type="GO" id="GO:0000785">
    <property type="term" value="C:chromatin"/>
    <property type="evidence" value="ECO:0007669"/>
    <property type="project" value="InterPro"/>
</dbReference>
<dbReference type="PRINTS" id="PR00925">
    <property type="entry name" value="NONHISHMG17"/>
</dbReference>
<dbReference type="PANTHER" id="PTHR23087:SF13">
    <property type="entry name" value="NON-HISTONE CHROMOSOMAL PROTEIN HMG-17"/>
    <property type="match status" value="1"/>
</dbReference>
<dbReference type="GO" id="GO:0031492">
    <property type="term" value="F:nucleosomal DNA binding"/>
    <property type="evidence" value="ECO:0007669"/>
    <property type="project" value="InterPro"/>
</dbReference>
<dbReference type="GO" id="GO:0006325">
    <property type="term" value="P:chromatin organization"/>
    <property type="evidence" value="ECO:0007669"/>
    <property type="project" value="TreeGrafter"/>
</dbReference>
<keyword evidence="10" id="KW-1185">Reference proteome</keyword>
<feature type="non-terminal residue" evidence="9">
    <location>
        <position position="77"/>
    </location>
</feature>
<evidence type="ECO:0000256" key="1">
    <source>
        <dbReference type="ARBA" id="ARBA00004123"/>
    </source>
</evidence>
<dbReference type="PANTHER" id="PTHR23087">
    <property type="entry name" value="NONHISTONE CHROMOSOMAL PROTEIN HMG"/>
    <property type="match status" value="1"/>
</dbReference>
<dbReference type="Pfam" id="PF01101">
    <property type="entry name" value="HMG14_17"/>
    <property type="match status" value="1"/>
</dbReference>
<proteinExistence type="inferred from homology"/>
<keyword evidence="3" id="KW-0238">DNA-binding</keyword>
<comment type="caution">
    <text evidence="9">The sequence shown here is derived from an EMBL/GenBank/DDBJ whole genome shotgun (WGS) entry which is preliminary data.</text>
</comment>
<evidence type="ECO:0000256" key="8">
    <source>
        <dbReference type="SAM" id="MobiDB-lite"/>
    </source>
</evidence>
<organism evidence="9 10">
    <name type="scientific">Myodes glareolus</name>
    <name type="common">Bank vole</name>
    <name type="synonym">Clethrionomys glareolus</name>
    <dbReference type="NCBI Taxonomy" id="447135"/>
    <lineage>
        <taxon>Eukaryota</taxon>
        <taxon>Metazoa</taxon>
        <taxon>Chordata</taxon>
        <taxon>Craniata</taxon>
        <taxon>Vertebrata</taxon>
        <taxon>Euteleostomi</taxon>
        <taxon>Mammalia</taxon>
        <taxon>Eutheria</taxon>
        <taxon>Euarchontoglires</taxon>
        <taxon>Glires</taxon>
        <taxon>Rodentia</taxon>
        <taxon>Myomorpha</taxon>
        <taxon>Muroidea</taxon>
        <taxon>Cricetidae</taxon>
        <taxon>Arvicolinae</taxon>
        <taxon>Myodes</taxon>
    </lineage>
</organism>
<accession>A0AAW0IZ92</accession>
<evidence type="ECO:0000256" key="5">
    <source>
        <dbReference type="ARBA" id="ARBA00037490"/>
    </source>
</evidence>
<dbReference type="InterPro" id="IPR000079">
    <property type="entry name" value="HMGN_fam"/>
</dbReference>